<dbReference type="AlphaFoldDB" id="A0A212U0K7"/>
<name>A0A212U0K7_9MICO</name>
<gene>
    <name evidence="1" type="ORF">SAMN05445756_1576</name>
</gene>
<sequence>MGVTSSDAVSPEEVDQLASDLEALFTDGMQQRPDGTFVIDRAGIIERFGPVEGGAIIHEFTKVARTDASSSQRDGLVHTAGTSYGECVLNYTGFGLIFGSAEGTILGYINRHAWKDAAEAMVKFLGRQAVKGGAVGLAASLAAGGAWCATPWSR</sequence>
<proteinExistence type="predicted"/>
<evidence type="ECO:0000313" key="1">
    <source>
        <dbReference type="EMBL" id="SNC71666.1"/>
    </source>
</evidence>
<accession>A0A212U0K7</accession>
<dbReference type="Proteomes" id="UP000198122">
    <property type="component" value="Unassembled WGS sequence"/>
</dbReference>
<keyword evidence="2" id="KW-1185">Reference proteome</keyword>
<dbReference type="EMBL" id="FYEZ01000002">
    <property type="protein sequence ID" value="SNC71666.1"/>
    <property type="molecule type" value="Genomic_DNA"/>
</dbReference>
<protein>
    <submittedName>
        <fullName evidence="1">Uncharacterized protein</fullName>
    </submittedName>
</protein>
<organism evidence="1 2">
    <name type="scientific">Kytococcus aerolatus</name>
    <dbReference type="NCBI Taxonomy" id="592308"/>
    <lineage>
        <taxon>Bacteria</taxon>
        <taxon>Bacillati</taxon>
        <taxon>Actinomycetota</taxon>
        <taxon>Actinomycetes</taxon>
        <taxon>Micrococcales</taxon>
        <taxon>Kytococcaceae</taxon>
        <taxon>Kytococcus</taxon>
    </lineage>
</organism>
<evidence type="ECO:0000313" key="2">
    <source>
        <dbReference type="Proteomes" id="UP000198122"/>
    </source>
</evidence>
<reference evidence="1 2" key="1">
    <citation type="submission" date="2017-06" db="EMBL/GenBank/DDBJ databases">
        <authorList>
            <person name="Kim H.J."/>
            <person name="Triplett B.A."/>
        </authorList>
    </citation>
    <scope>NUCLEOTIDE SEQUENCE [LARGE SCALE GENOMIC DNA]</scope>
    <source>
        <strain evidence="1 2">DSM 22179</strain>
    </source>
</reference>